<evidence type="ECO:0000313" key="1">
    <source>
        <dbReference type="EMBL" id="NVI47666.1"/>
    </source>
</evidence>
<dbReference type="EMBL" id="JAAOLE020000001">
    <property type="protein sequence ID" value="NVI47666.1"/>
    <property type="molecule type" value="Genomic_DNA"/>
</dbReference>
<accession>A0A974A2S5</accession>
<reference evidence="1" key="1">
    <citation type="submission" date="2020-06" db="EMBL/GenBank/DDBJ databases">
        <title>Whole Genome Sequence of Bradyrhizobium sp. Strain 1S1.</title>
        <authorList>
            <person name="Bromfield E.S.P."/>
            <person name="Cloutier S."/>
        </authorList>
    </citation>
    <scope>NUCLEOTIDE SEQUENCE [LARGE SCALE GENOMIC DNA]</scope>
    <source>
        <strain evidence="1">1S1</strain>
    </source>
</reference>
<sequence length="72" mass="8061">MSEKTTNLRAEVKKRIAQIESMTLVEIQRVMMDCMSELSAGRMTACEGNALHHALNKRVSILGRDLVATRES</sequence>
<proteinExistence type="predicted"/>
<gene>
    <name evidence="1" type="ORF">HAP48_032875</name>
</gene>
<comment type="caution">
    <text evidence="1">The sequence shown here is derived from an EMBL/GenBank/DDBJ whole genome shotgun (WGS) entry which is preliminary data.</text>
</comment>
<name>A0A974A2S5_9BRAD</name>
<protein>
    <submittedName>
        <fullName evidence="1">Uncharacterized protein</fullName>
    </submittedName>
</protein>
<organism evidence="1">
    <name type="scientific">Bradyrhizobium septentrionale</name>
    <dbReference type="NCBI Taxonomy" id="1404411"/>
    <lineage>
        <taxon>Bacteria</taxon>
        <taxon>Pseudomonadati</taxon>
        <taxon>Pseudomonadota</taxon>
        <taxon>Alphaproteobacteria</taxon>
        <taxon>Hyphomicrobiales</taxon>
        <taxon>Nitrobacteraceae</taxon>
        <taxon>Bradyrhizobium</taxon>
    </lineage>
</organism>
<dbReference type="AlphaFoldDB" id="A0A974A2S5"/>
<dbReference type="RefSeq" id="WP_166215172.1">
    <property type="nucleotide sequence ID" value="NZ_CP088285.1"/>
</dbReference>